<keyword evidence="4 7" id="KW-0808">Transferase</keyword>
<reference evidence="7" key="2">
    <citation type="journal article" date="2021" name="PeerJ">
        <title>Extensive microbial diversity within the chicken gut microbiome revealed by metagenomics and culture.</title>
        <authorList>
            <person name="Gilroy R."/>
            <person name="Ravi A."/>
            <person name="Getino M."/>
            <person name="Pursley I."/>
            <person name="Horton D.L."/>
            <person name="Alikhan N.F."/>
            <person name="Baker D."/>
            <person name="Gharbi K."/>
            <person name="Hall N."/>
            <person name="Watson M."/>
            <person name="Adriaenssens E.M."/>
            <person name="Foster-Nyarko E."/>
            <person name="Jarju S."/>
            <person name="Secka A."/>
            <person name="Antonio M."/>
            <person name="Oren A."/>
            <person name="Chaudhuri R.R."/>
            <person name="La Ragione R."/>
            <person name="Hildebrand F."/>
            <person name="Pallen M.J."/>
        </authorList>
    </citation>
    <scope>NUCLEOTIDE SEQUENCE</scope>
    <source>
        <strain evidence="7">CHK193-30670</strain>
    </source>
</reference>
<evidence type="ECO:0000259" key="6">
    <source>
        <dbReference type="Pfam" id="PF01048"/>
    </source>
</evidence>
<dbReference type="EC" id="2.4.2.3" evidence="1"/>
<dbReference type="InterPro" id="IPR000845">
    <property type="entry name" value="Nucleoside_phosphorylase_d"/>
</dbReference>
<reference evidence="7" key="1">
    <citation type="submission" date="2020-10" db="EMBL/GenBank/DDBJ databases">
        <authorList>
            <person name="Gilroy R."/>
        </authorList>
    </citation>
    <scope>NUCLEOTIDE SEQUENCE</scope>
    <source>
        <strain evidence="7">CHK193-30670</strain>
    </source>
</reference>
<evidence type="ECO:0000256" key="3">
    <source>
        <dbReference type="ARBA" id="ARBA00022676"/>
    </source>
</evidence>
<dbReference type="Pfam" id="PF01048">
    <property type="entry name" value="PNP_UDP_1"/>
    <property type="match status" value="1"/>
</dbReference>
<evidence type="ECO:0000256" key="1">
    <source>
        <dbReference type="ARBA" id="ARBA00011888"/>
    </source>
</evidence>
<dbReference type="InterPro" id="IPR004402">
    <property type="entry name" value="DeoD-type"/>
</dbReference>
<accession>A0A9D1IRD1</accession>
<dbReference type="PANTHER" id="PTHR43691:SF11">
    <property type="entry name" value="FI09636P-RELATED"/>
    <property type="match status" value="1"/>
</dbReference>
<dbReference type="NCBIfam" id="TIGR00107">
    <property type="entry name" value="deoD"/>
    <property type="match status" value="1"/>
</dbReference>
<dbReference type="EMBL" id="DVMT01000054">
    <property type="protein sequence ID" value="HIU40732.1"/>
    <property type="molecule type" value="Genomic_DNA"/>
</dbReference>
<evidence type="ECO:0000313" key="8">
    <source>
        <dbReference type="Proteomes" id="UP000824074"/>
    </source>
</evidence>
<evidence type="ECO:0000256" key="5">
    <source>
        <dbReference type="ARBA" id="ARBA00048447"/>
    </source>
</evidence>
<dbReference type="GO" id="GO:0004850">
    <property type="term" value="F:uridine phosphorylase activity"/>
    <property type="evidence" value="ECO:0007669"/>
    <property type="project" value="UniProtKB-EC"/>
</dbReference>
<keyword evidence="3 7" id="KW-0328">Glycosyltransferase</keyword>
<organism evidence="7 8">
    <name type="scientific">Candidatus Aphodocola excrementigallinarum</name>
    <dbReference type="NCBI Taxonomy" id="2840670"/>
    <lineage>
        <taxon>Bacteria</taxon>
        <taxon>Bacillati</taxon>
        <taxon>Bacillota</taxon>
        <taxon>Bacilli</taxon>
        <taxon>Candidatus Aphodocola</taxon>
    </lineage>
</organism>
<dbReference type="CDD" id="cd09006">
    <property type="entry name" value="PNP_EcPNPI-like"/>
    <property type="match status" value="1"/>
</dbReference>
<dbReference type="Gene3D" id="3.40.50.1580">
    <property type="entry name" value="Nucleoside phosphorylase domain"/>
    <property type="match status" value="1"/>
</dbReference>
<feature type="domain" description="Nucleoside phosphorylase" evidence="6">
    <location>
        <begin position="16"/>
        <end position="214"/>
    </location>
</feature>
<gene>
    <name evidence="7" type="primary">deoD</name>
    <name evidence="7" type="ORF">IAB68_05480</name>
</gene>
<evidence type="ECO:0000256" key="4">
    <source>
        <dbReference type="ARBA" id="ARBA00022679"/>
    </source>
</evidence>
<name>A0A9D1IRD1_9FIRM</name>
<dbReference type="NCBIfam" id="NF004489">
    <property type="entry name" value="PRK05819.1"/>
    <property type="match status" value="1"/>
</dbReference>
<dbReference type="InterPro" id="IPR035994">
    <property type="entry name" value="Nucleoside_phosphorylase_sf"/>
</dbReference>
<dbReference type="GO" id="GO:0006152">
    <property type="term" value="P:purine nucleoside catabolic process"/>
    <property type="evidence" value="ECO:0007669"/>
    <property type="project" value="TreeGrafter"/>
</dbReference>
<dbReference type="AlphaFoldDB" id="A0A9D1IRD1"/>
<dbReference type="Proteomes" id="UP000824074">
    <property type="component" value="Unassembled WGS sequence"/>
</dbReference>
<dbReference type="PANTHER" id="PTHR43691">
    <property type="entry name" value="URIDINE PHOSPHORYLASE"/>
    <property type="match status" value="1"/>
</dbReference>
<evidence type="ECO:0000256" key="2">
    <source>
        <dbReference type="ARBA" id="ARBA00021980"/>
    </source>
</evidence>
<dbReference type="GO" id="GO:0004731">
    <property type="term" value="F:purine-nucleoside phosphorylase activity"/>
    <property type="evidence" value="ECO:0007669"/>
    <property type="project" value="InterPro"/>
</dbReference>
<proteinExistence type="predicted"/>
<comment type="catalytic activity">
    <reaction evidence="5">
        <text>uridine + phosphate = alpha-D-ribose 1-phosphate + uracil</text>
        <dbReference type="Rhea" id="RHEA:24388"/>
        <dbReference type="ChEBI" id="CHEBI:16704"/>
        <dbReference type="ChEBI" id="CHEBI:17568"/>
        <dbReference type="ChEBI" id="CHEBI:43474"/>
        <dbReference type="ChEBI" id="CHEBI:57720"/>
        <dbReference type="EC" id="2.4.2.3"/>
    </reaction>
</comment>
<sequence length="236" mass="26515">MSTPHNEAEKENIAKTVIMPGDPLRAKYIAENFLDDYKLVNTVRAMYAYTGFYKGKKVSVMAHGMGNASVGIYSYELFKFYDVDNIIRIGSAGSIDPDVKVRSVALTSKSYSLSSYAKVLDNDDSNVMESSSYLNDKIIKTAKEKNINLLFSNVYNSDAYYNETENISEIHEKYGCSLIEMETFALFKNAKYLHKNASCILTVSNSLLTKEELSSLDRQNGFNEMIKLALDTSLIL</sequence>
<dbReference type="SUPFAM" id="SSF53167">
    <property type="entry name" value="Purine and uridine phosphorylases"/>
    <property type="match status" value="1"/>
</dbReference>
<protein>
    <recommendedName>
        <fullName evidence="2">Uridine phosphorylase</fullName>
        <ecNumber evidence="1">2.4.2.3</ecNumber>
    </recommendedName>
</protein>
<dbReference type="GO" id="GO:0005829">
    <property type="term" value="C:cytosol"/>
    <property type="evidence" value="ECO:0007669"/>
    <property type="project" value="TreeGrafter"/>
</dbReference>
<comment type="caution">
    <text evidence="7">The sequence shown here is derived from an EMBL/GenBank/DDBJ whole genome shotgun (WGS) entry which is preliminary data.</text>
</comment>
<evidence type="ECO:0000313" key="7">
    <source>
        <dbReference type="EMBL" id="HIU40732.1"/>
    </source>
</evidence>